<evidence type="ECO:0000313" key="2">
    <source>
        <dbReference type="EMBL" id="AEG96628.1"/>
    </source>
</evidence>
<keyword evidence="1" id="KW-0812">Transmembrane</keyword>
<dbReference type="AlphaFoldDB" id="A0A0H3FML3"/>
<reference evidence="2 3" key="1">
    <citation type="journal article" date="2012" name="J. Bacteriol.">
        <title>Complete genome sequence of Enterobacter aerogenes KCTC 2190.</title>
        <authorList>
            <person name="Shin S.H."/>
            <person name="Kim S."/>
            <person name="Kim J.Y."/>
            <person name="Lee S."/>
            <person name="Um Y."/>
            <person name="Oh M.K."/>
            <person name="Kim Y.R."/>
            <person name="Lee J."/>
            <person name="Yang K.S."/>
        </authorList>
    </citation>
    <scope>NUCLEOTIDE SEQUENCE [LARGE SCALE GENOMIC DNA]</scope>
    <source>
        <strain evidence="2 3">KCTC 2190</strain>
    </source>
</reference>
<keyword evidence="1" id="KW-0472">Membrane</keyword>
<sequence>MKRAFLWLIQSFFYLIPAVLIVAGIYIFVRFIPNYAAILSALWIVIVSIVYIKYNKWY</sequence>
<evidence type="ECO:0000256" key="1">
    <source>
        <dbReference type="SAM" id="Phobius"/>
    </source>
</evidence>
<feature type="transmembrane region" description="Helical" evidence="1">
    <location>
        <begin position="35"/>
        <end position="54"/>
    </location>
</feature>
<protein>
    <submittedName>
        <fullName evidence="2">Uncharacterized protein</fullName>
    </submittedName>
</protein>
<accession>A0A0H3FML3</accession>
<dbReference type="HOGENOM" id="CLU_2972237_0_0_6"/>
<gene>
    <name evidence="2" type="ordered locus">EAE_08520</name>
</gene>
<dbReference type="KEGG" id="eae:EAE_08520"/>
<proteinExistence type="predicted"/>
<feature type="transmembrane region" description="Helical" evidence="1">
    <location>
        <begin position="12"/>
        <end position="29"/>
    </location>
</feature>
<keyword evidence="3" id="KW-1185">Reference proteome</keyword>
<name>A0A0H3FML3_KLEAK</name>
<dbReference type="EMBL" id="CP002824">
    <property type="protein sequence ID" value="AEG96628.1"/>
    <property type="molecule type" value="Genomic_DNA"/>
</dbReference>
<organism evidence="2 3">
    <name type="scientific">Klebsiella aerogenes (strain ATCC 13048 / DSM 30053 / CCUG 1429 / JCM 1235 / KCTC 2190 / NBRC 13534 / NCIMB 10102 / NCTC 10006 / CDC 819-56)</name>
    <name type="common">Enterobacter aerogenes</name>
    <dbReference type="NCBI Taxonomy" id="1028307"/>
    <lineage>
        <taxon>Bacteria</taxon>
        <taxon>Pseudomonadati</taxon>
        <taxon>Pseudomonadota</taxon>
        <taxon>Gammaproteobacteria</taxon>
        <taxon>Enterobacterales</taxon>
        <taxon>Enterobacteriaceae</taxon>
        <taxon>Klebsiella/Raoultella group</taxon>
        <taxon>Klebsiella</taxon>
    </lineage>
</organism>
<keyword evidence="1" id="KW-1133">Transmembrane helix</keyword>
<evidence type="ECO:0000313" key="3">
    <source>
        <dbReference type="Proteomes" id="UP000008881"/>
    </source>
</evidence>
<dbReference type="eggNOG" id="ENOG502ZMXF">
    <property type="taxonomic scope" value="Bacteria"/>
</dbReference>
<dbReference type="Proteomes" id="UP000008881">
    <property type="component" value="Chromosome"/>
</dbReference>
<dbReference type="PATRIC" id="fig|1028307.3.peg.1698"/>
<dbReference type="OrthoDB" id="6555805at2"/>